<dbReference type="EMBL" id="JAGSSW010000001">
    <property type="protein sequence ID" value="MBR8463193.1"/>
    <property type="molecule type" value="Genomic_DNA"/>
</dbReference>
<name>A0ABS5HFZ6_9BACT</name>
<sequence length="138" mass="15812">MKKFIAILVLLSVCSFADTRYKNTCDNPVIRKELKIANSEAFTKADDDFTFIFASCVNSNYEAIYVVSDKLLKTSKTLSNSDRKYLLCFTENSAPRKLIFSSASKLTLRLLDKDFIERDRISATFNECKKLISGFKYQ</sequence>
<evidence type="ECO:0000313" key="2">
    <source>
        <dbReference type="EMBL" id="MBR8463193.1"/>
    </source>
</evidence>
<reference evidence="2 3" key="1">
    <citation type="submission" date="2021-04" db="EMBL/GenBank/DDBJ databases">
        <title>Molecular and phenotypic characterization and identification of bacterial isolates recovered from the Anatolian ground squirrels (Spermophilus xanthoprymnus) and which have the potential to form a new species in the Campylobacter genus.</title>
        <authorList>
            <person name="Aydin F."/>
            <person name="Abay S."/>
            <person name="Kayman T."/>
            <person name="Karakaya E."/>
            <person name="Mustak H.K."/>
            <person name="Mustak I.B."/>
            <person name="Bilgin N."/>
            <person name="Duzler A."/>
            <person name="Sahin O."/>
            <person name="Guran O."/>
            <person name="Saticioglu I.B."/>
        </authorList>
    </citation>
    <scope>NUCLEOTIDE SEQUENCE [LARGE SCALE GENOMIC DNA]</scope>
    <source>
        <strain evidence="3">faydin-G24</strain>
    </source>
</reference>
<proteinExistence type="predicted"/>
<keyword evidence="1" id="KW-0732">Signal</keyword>
<feature type="chain" id="PRO_5045920197" evidence="1">
    <location>
        <begin position="18"/>
        <end position="138"/>
    </location>
</feature>
<organism evidence="2 3">
    <name type="scientific">Campylobacter anatolicus</name>
    <dbReference type="NCBI Taxonomy" id="2829105"/>
    <lineage>
        <taxon>Bacteria</taxon>
        <taxon>Pseudomonadati</taxon>
        <taxon>Campylobacterota</taxon>
        <taxon>Epsilonproteobacteria</taxon>
        <taxon>Campylobacterales</taxon>
        <taxon>Campylobacteraceae</taxon>
        <taxon>Campylobacter</taxon>
    </lineage>
</organism>
<evidence type="ECO:0000313" key="3">
    <source>
        <dbReference type="Proteomes" id="UP000682951"/>
    </source>
</evidence>
<dbReference type="RefSeq" id="WP_212140672.1">
    <property type="nucleotide sequence ID" value="NZ_JAGSSW010000001.1"/>
</dbReference>
<comment type="caution">
    <text evidence="2">The sequence shown here is derived from an EMBL/GenBank/DDBJ whole genome shotgun (WGS) entry which is preliminary data.</text>
</comment>
<protein>
    <submittedName>
        <fullName evidence="2">Uncharacterized protein</fullName>
    </submittedName>
</protein>
<evidence type="ECO:0000256" key="1">
    <source>
        <dbReference type="SAM" id="SignalP"/>
    </source>
</evidence>
<accession>A0ABS5HFZ6</accession>
<gene>
    <name evidence="2" type="ORF">KDD93_01210</name>
</gene>
<dbReference type="Proteomes" id="UP000682951">
    <property type="component" value="Unassembled WGS sequence"/>
</dbReference>
<keyword evidence="3" id="KW-1185">Reference proteome</keyword>
<feature type="signal peptide" evidence="1">
    <location>
        <begin position="1"/>
        <end position="17"/>
    </location>
</feature>